<dbReference type="FunFam" id="3.40.605.10:FF:000007">
    <property type="entry name" value="NAD/NADP-dependent betaine aldehyde dehydrogenase"/>
    <property type="match status" value="1"/>
</dbReference>
<dbReference type="Proteomes" id="UP000510682">
    <property type="component" value="Chromosome"/>
</dbReference>
<dbReference type="Gene3D" id="3.40.605.10">
    <property type="entry name" value="Aldehyde Dehydrogenase, Chain A, domain 1"/>
    <property type="match status" value="1"/>
</dbReference>
<accession>A0A7D6DWF7</accession>
<protein>
    <recommendedName>
        <fullName evidence="4">Putative succinate-semialdehyde dehydrogenase [NADP(+)] 2</fullName>
        <ecNumber evidence="3">1.2.1.79</ecNumber>
    </recommendedName>
</protein>
<evidence type="ECO:0000259" key="6">
    <source>
        <dbReference type="Pfam" id="PF00171"/>
    </source>
</evidence>
<evidence type="ECO:0000256" key="5">
    <source>
        <dbReference type="ARBA" id="ARBA00048559"/>
    </source>
</evidence>
<dbReference type="FunFam" id="3.40.309.10:FF:000012">
    <property type="entry name" value="Betaine aldehyde dehydrogenase"/>
    <property type="match status" value="1"/>
</dbReference>
<comment type="similarity">
    <text evidence="1">Belongs to the aldehyde dehydrogenase family.</text>
</comment>
<name>A0A7D6DWF7_9MYCO</name>
<gene>
    <name evidence="7" type="ORF">H0P51_22515</name>
</gene>
<dbReference type="InterPro" id="IPR016161">
    <property type="entry name" value="Ald_DH/histidinol_DH"/>
</dbReference>
<evidence type="ECO:0000256" key="2">
    <source>
        <dbReference type="ARBA" id="ARBA00023002"/>
    </source>
</evidence>
<dbReference type="InterPro" id="IPR015590">
    <property type="entry name" value="Aldehyde_DH_dom"/>
</dbReference>
<reference evidence="8" key="1">
    <citation type="submission" date="2020-07" db="EMBL/GenBank/DDBJ databases">
        <title>Description of Mycobacterium gordonae subsp. intergordonae subsp.nov. and Mycobacterium gordonae subsp. gordonae subsp. nov.</title>
        <authorList>
            <person name="Yu X."/>
        </authorList>
    </citation>
    <scope>NUCLEOTIDE SEQUENCE [LARGE SCALE GENOMIC DNA]</scope>
    <source>
        <strain evidence="8">24</strain>
    </source>
</reference>
<dbReference type="EC" id="1.2.1.79" evidence="3"/>
<proteinExistence type="inferred from homology"/>
<dbReference type="Pfam" id="PF00171">
    <property type="entry name" value="Aldedh"/>
    <property type="match status" value="1"/>
</dbReference>
<dbReference type="RefSeq" id="WP_180915063.1">
    <property type="nucleotide sequence ID" value="NZ_CP059165.1"/>
</dbReference>
<dbReference type="KEGG" id="mgor:H0P51_22515"/>
<dbReference type="GO" id="GO:0036243">
    <property type="term" value="F:succinate-semialdehyde dehydrogenase (NADP+) activity"/>
    <property type="evidence" value="ECO:0007669"/>
    <property type="project" value="UniProtKB-EC"/>
</dbReference>
<evidence type="ECO:0000256" key="3">
    <source>
        <dbReference type="ARBA" id="ARBA00039122"/>
    </source>
</evidence>
<keyword evidence="8" id="KW-1185">Reference proteome</keyword>
<comment type="catalytic activity">
    <reaction evidence="5">
        <text>succinate semialdehyde + NADP(+) + H2O = succinate + NADPH + 2 H(+)</text>
        <dbReference type="Rhea" id="RHEA:13213"/>
        <dbReference type="ChEBI" id="CHEBI:15377"/>
        <dbReference type="ChEBI" id="CHEBI:15378"/>
        <dbReference type="ChEBI" id="CHEBI:30031"/>
        <dbReference type="ChEBI" id="CHEBI:57706"/>
        <dbReference type="ChEBI" id="CHEBI:57783"/>
        <dbReference type="ChEBI" id="CHEBI:58349"/>
        <dbReference type="EC" id="1.2.1.79"/>
    </reaction>
</comment>
<reference evidence="7 8" key="2">
    <citation type="submission" date="2020-07" db="EMBL/GenBank/DDBJ databases">
        <authorList>
            <person name="Yu X."/>
        </authorList>
    </citation>
    <scope>NUCLEOTIDE SEQUENCE [LARGE SCALE GENOMIC DNA]</scope>
    <source>
        <strain evidence="8">24</strain>
    </source>
</reference>
<dbReference type="AlphaFoldDB" id="A0A7D6DWF7"/>
<evidence type="ECO:0000313" key="7">
    <source>
        <dbReference type="EMBL" id="QLL06484.1"/>
    </source>
</evidence>
<organism evidence="7 8">
    <name type="scientific">Mycobacterium vicinigordonae</name>
    <dbReference type="NCBI Taxonomy" id="1719132"/>
    <lineage>
        <taxon>Bacteria</taxon>
        <taxon>Bacillati</taxon>
        <taxon>Actinomycetota</taxon>
        <taxon>Actinomycetes</taxon>
        <taxon>Mycobacteriales</taxon>
        <taxon>Mycobacteriaceae</taxon>
        <taxon>Mycobacterium</taxon>
    </lineage>
</organism>
<dbReference type="PANTHER" id="PTHR11699">
    <property type="entry name" value="ALDEHYDE DEHYDROGENASE-RELATED"/>
    <property type="match status" value="1"/>
</dbReference>
<reference evidence="8" key="3">
    <citation type="submission" date="2023-07" db="EMBL/GenBank/DDBJ databases">
        <title>Description of Mycobacterium gordonae subsp. intergordonae subsp.nov. and Mycobacterium gordonae subsp. gordonae subsp. nov.</title>
        <authorList>
            <person name="Huang H."/>
        </authorList>
    </citation>
    <scope>NUCLEOTIDE SEQUENCE [LARGE SCALE GENOMIC DNA]</scope>
    <source>
        <strain evidence="8">24</strain>
    </source>
</reference>
<dbReference type="FunFam" id="3.40.605.10:FF:000026">
    <property type="entry name" value="Aldehyde dehydrogenase, putative"/>
    <property type="match status" value="1"/>
</dbReference>
<sequence>MNEIPHYRMYINGQWRDSDAFMEVSSPATGATIATVAHGDLHTTDEAIAAAKSAHDAGVWRNLPAHQRANYLEAIADQLGARAHELAALQVGENGATIRGAGAFLIGYAVDHLKYFAGLARTYPFQCSGPLAEGPTLATGLIVKEPVGVCAGIVPWNFPLLLAVWKLGPALAAGNTVVLKPDDQTPLTLLELARAAHEVGVPAGVLNVVTGEGPVVGARLAEHPDVGKVAFTGSSEVGKGVMRAAANTVKKLTLELGGKGANIVLDDAELDLAVDGSLFAFLLMSGQACESGTRLLVHKSIHDEFVRQLVARAASLTVGDPMDPATDLGPLISARQKSRVEKYITLGQEEGCKLAFQGAVPSDPALAQGHWVAPTILTGATNDMRIAREEIFGPVLVVLTYSDDDEAVAIANDSDYGLSAGVWSTNPARALGIARRLESGTVWINDWHMINARYPFGGVKQSGLGRELGPDALDEYTEPKFIHMDLTNDSRKRIYGVVVSANAQPA</sequence>
<dbReference type="EMBL" id="CP059165">
    <property type="protein sequence ID" value="QLL06484.1"/>
    <property type="molecule type" value="Genomic_DNA"/>
</dbReference>
<keyword evidence="2" id="KW-0560">Oxidoreductase</keyword>
<feature type="domain" description="Aldehyde dehydrogenase" evidence="6">
    <location>
        <begin position="15"/>
        <end position="482"/>
    </location>
</feature>
<evidence type="ECO:0000256" key="4">
    <source>
        <dbReference type="ARBA" id="ARBA00039663"/>
    </source>
</evidence>
<dbReference type="InterPro" id="IPR016163">
    <property type="entry name" value="Ald_DH_C"/>
</dbReference>
<evidence type="ECO:0000256" key="1">
    <source>
        <dbReference type="ARBA" id="ARBA00009986"/>
    </source>
</evidence>
<evidence type="ECO:0000313" key="8">
    <source>
        <dbReference type="Proteomes" id="UP000510682"/>
    </source>
</evidence>
<dbReference type="Gene3D" id="3.40.309.10">
    <property type="entry name" value="Aldehyde Dehydrogenase, Chain A, domain 2"/>
    <property type="match status" value="1"/>
</dbReference>
<dbReference type="InterPro" id="IPR016162">
    <property type="entry name" value="Ald_DH_N"/>
</dbReference>
<dbReference type="SUPFAM" id="SSF53720">
    <property type="entry name" value="ALDH-like"/>
    <property type="match status" value="1"/>
</dbReference>